<feature type="compositionally biased region" description="Pro residues" evidence="1">
    <location>
        <begin position="105"/>
        <end position="114"/>
    </location>
</feature>
<dbReference type="AlphaFoldDB" id="A0A9P0VTT5"/>
<feature type="compositionally biased region" description="Basic residues" evidence="1">
    <location>
        <begin position="10"/>
        <end position="21"/>
    </location>
</feature>
<feature type="region of interest" description="Disordered" evidence="1">
    <location>
        <begin position="1"/>
        <end position="40"/>
    </location>
</feature>
<evidence type="ECO:0000313" key="3">
    <source>
        <dbReference type="Proteomes" id="UP001152888"/>
    </source>
</evidence>
<dbReference type="OrthoDB" id="7430073at2759"/>
<proteinExistence type="predicted"/>
<keyword evidence="3" id="KW-1185">Reference proteome</keyword>
<dbReference type="Proteomes" id="UP001152888">
    <property type="component" value="Unassembled WGS sequence"/>
</dbReference>
<name>A0A9P0VTT5_ACAOB</name>
<sequence length="114" mass="12765">MPPKTSCKACQKKRARRKKNISKSDRKRSAGGRKVTQFTSTKVLKQVHPDTASSTIFSNVSLRKLPDWHITTKRATITSREIPDSRTTIAYRENWPSTQSAKVPKPSPSTPGSK</sequence>
<accession>A0A9P0VTT5</accession>
<evidence type="ECO:0000313" key="2">
    <source>
        <dbReference type="EMBL" id="CAH2020213.1"/>
    </source>
</evidence>
<dbReference type="EMBL" id="CAKOFQ010010847">
    <property type="protein sequence ID" value="CAH2020213.1"/>
    <property type="molecule type" value="Genomic_DNA"/>
</dbReference>
<feature type="region of interest" description="Disordered" evidence="1">
    <location>
        <begin position="90"/>
        <end position="114"/>
    </location>
</feature>
<evidence type="ECO:0000256" key="1">
    <source>
        <dbReference type="SAM" id="MobiDB-lite"/>
    </source>
</evidence>
<comment type="caution">
    <text evidence="2">The sequence shown here is derived from an EMBL/GenBank/DDBJ whole genome shotgun (WGS) entry which is preliminary data.</text>
</comment>
<organism evidence="2 3">
    <name type="scientific">Acanthoscelides obtectus</name>
    <name type="common">Bean weevil</name>
    <name type="synonym">Bruchus obtectus</name>
    <dbReference type="NCBI Taxonomy" id="200917"/>
    <lineage>
        <taxon>Eukaryota</taxon>
        <taxon>Metazoa</taxon>
        <taxon>Ecdysozoa</taxon>
        <taxon>Arthropoda</taxon>
        <taxon>Hexapoda</taxon>
        <taxon>Insecta</taxon>
        <taxon>Pterygota</taxon>
        <taxon>Neoptera</taxon>
        <taxon>Endopterygota</taxon>
        <taxon>Coleoptera</taxon>
        <taxon>Polyphaga</taxon>
        <taxon>Cucujiformia</taxon>
        <taxon>Chrysomeloidea</taxon>
        <taxon>Chrysomelidae</taxon>
        <taxon>Bruchinae</taxon>
        <taxon>Bruchini</taxon>
        <taxon>Acanthoscelides</taxon>
    </lineage>
</organism>
<reference evidence="2" key="1">
    <citation type="submission" date="2022-03" db="EMBL/GenBank/DDBJ databases">
        <authorList>
            <person name="Sayadi A."/>
        </authorList>
    </citation>
    <scope>NUCLEOTIDE SEQUENCE</scope>
</reference>
<gene>
    <name evidence="2" type="ORF">ACAOBT_LOCUS37704</name>
</gene>
<protein>
    <submittedName>
        <fullName evidence="2">Uncharacterized protein</fullName>
    </submittedName>
</protein>